<organism evidence="1">
    <name type="scientific">uncultured Caudovirales phage</name>
    <dbReference type="NCBI Taxonomy" id="2100421"/>
    <lineage>
        <taxon>Viruses</taxon>
        <taxon>Duplodnaviria</taxon>
        <taxon>Heunggongvirae</taxon>
        <taxon>Uroviricota</taxon>
        <taxon>Caudoviricetes</taxon>
        <taxon>Peduoviridae</taxon>
        <taxon>Maltschvirus</taxon>
        <taxon>Maltschvirus maltsch</taxon>
    </lineage>
</organism>
<accession>A0A6J7WYK5</accession>
<protein>
    <submittedName>
        <fullName evidence="1">Uncharacterized protein</fullName>
    </submittedName>
</protein>
<evidence type="ECO:0000313" key="1">
    <source>
        <dbReference type="EMBL" id="CAB5221802.1"/>
    </source>
</evidence>
<name>A0A6J7WYK5_9CAUD</name>
<reference evidence="1" key="1">
    <citation type="submission" date="2020-05" db="EMBL/GenBank/DDBJ databases">
        <authorList>
            <person name="Chiriac C."/>
            <person name="Salcher M."/>
            <person name="Ghai R."/>
            <person name="Kavagutti S V."/>
        </authorList>
    </citation>
    <scope>NUCLEOTIDE SEQUENCE</scope>
</reference>
<gene>
    <name evidence="1" type="ORF">UFOVP359_76</name>
</gene>
<proteinExistence type="predicted"/>
<dbReference type="EMBL" id="LR798295">
    <property type="protein sequence ID" value="CAB5221802.1"/>
    <property type="molecule type" value="Genomic_DNA"/>
</dbReference>
<sequence length="153" mass="15598">MATRLSDGIPVTTEWLNNLVDEINTLRNNSSGSTGSGTAAATAVDFFGPGLSGSPSVQILTGTVTGQVTASADVFEADVNFAVPFADSNVFIVCTPTFASVGPRNGKPAKSSASVCAVTDSTFKLAVMLVNDSSQTAGSTQVTVNYIAIGKKK</sequence>